<evidence type="ECO:0000259" key="4">
    <source>
        <dbReference type="PROSITE" id="PS51071"/>
    </source>
</evidence>
<keyword evidence="3" id="KW-0804">Transcription</keyword>
<evidence type="ECO:0000313" key="7">
    <source>
        <dbReference type="Proteomes" id="UP000031553"/>
    </source>
</evidence>
<dbReference type="PROSITE" id="PS51071">
    <property type="entry name" value="HTH_RPIR"/>
    <property type="match status" value="1"/>
</dbReference>
<sequence length="345" mass="37972">MPFLPDRRVLRSWDGRGAELSRAGGGNVGAGGAARVMSCRMDGQETMKVSEKKQAATGQVPPATYEELIRVIHDRYARLSNSYQKIALYMTQNPNDVAVDSVHVAAGKCGVHASGCVRFAQSFGYQGYKDLQAIFRHRLSTAALGFSARVRALEEELDTREDRSEMGFMRELIVRDISSLEELLANVTAQQIARAVDLMEQADTIYLIGQLRSAPVVELLRYMLTMLGKRAVLLDAAGGLATHMARTMLPTDMLFAVSFRFYASEVVNIVEEAVTRNIPVVTISDSTLSPLARNADVLFSVPEHEYTFSRSLAAPMCLTQGLVVALATRLQNESRKPRIPVATQK</sequence>
<dbReference type="Pfam" id="PF01418">
    <property type="entry name" value="HTH_6"/>
    <property type="match status" value="1"/>
</dbReference>
<dbReference type="Pfam" id="PF01380">
    <property type="entry name" value="SIS"/>
    <property type="match status" value="1"/>
</dbReference>
<evidence type="ECO:0000256" key="3">
    <source>
        <dbReference type="ARBA" id="ARBA00023163"/>
    </source>
</evidence>
<comment type="caution">
    <text evidence="6">The sequence shown here is derived from an EMBL/GenBank/DDBJ whole genome shotgun (WGS) entry which is preliminary data.</text>
</comment>
<dbReference type="PANTHER" id="PTHR30514:SF20">
    <property type="entry name" value="TRANSCRIPTIONAL REGULATOR"/>
    <property type="match status" value="1"/>
</dbReference>
<dbReference type="PANTHER" id="PTHR30514">
    <property type="entry name" value="GLUCOKINASE"/>
    <property type="match status" value="1"/>
</dbReference>
<dbReference type="CDD" id="cd05013">
    <property type="entry name" value="SIS_RpiR"/>
    <property type="match status" value="1"/>
</dbReference>
<dbReference type="InterPro" id="IPR009057">
    <property type="entry name" value="Homeodomain-like_sf"/>
</dbReference>
<keyword evidence="1" id="KW-0805">Transcription regulation</keyword>
<gene>
    <name evidence="6" type="ORF">GLUCOINTEAF2_0200663</name>
</gene>
<dbReference type="GO" id="GO:0003677">
    <property type="term" value="F:DNA binding"/>
    <property type="evidence" value="ECO:0007669"/>
    <property type="project" value="UniProtKB-KW"/>
</dbReference>
<dbReference type="InterPro" id="IPR046348">
    <property type="entry name" value="SIS_dom_sf"/>
</dbReference>
<accession>A0A0N1F8P7</accession>
<dbReference type="InterPro" id="IPR001347">
    <property type="entry name" value="SIS_dom"/>
</dbReference>
<feature type="domain" description="HTH rpiR-type" evidence="4">
    <location>
        <begin position="66"/>
        <end position="142"/>
    </location>
</feature>
<name>A0A0N1F8P7_9PROT</name>
<dbReference type="GO" id="GO:1901135">
    <property type="term" value="P:carbohydrate derivative metabolic process"/>
    <property type="evidence" value="ECO:0007669"/>
    <property type="project" value="InterPro"/>
</dbReference>
<dbReference type="EMBL" id="JUFX02000192">
    <property type="protein sequence ID" value="KPH86745.1"/>
    <property type="molecule type" value="Genomic_DNA"/>
</dbReference>
<feature type="domain" description="SIS" evidence="5">
    <location>
        <begin position="195"/>
        <end position="332"/>
    </location>
</feature>
<evidence type="ECO:0000256" key="2">
    <source>
        <dbReference type="ARBA" id="ARBA00023125"/>
    </source>
</evidence>
<evidence type="ECO:0000256" key="1">
    <source>
        <dbReference type="ARBA" id="ARBA00023015"/>
    </source>
</evidence>
<dbReference type="InterPro" id="IPR035472">
    <property type="entry name" value="RpiR-like_SIS"/>
</dbReference>
<organism evidence="6 7">
    <name type="scientific">Komagataeibacter intermedius AF2</name>
    <dbReference type="NCBI Taxonomy" id="1458464"/>
    <lineage>
        <taxon>Bacteria</taxon>
        <taxon>Pseudomonadati</taxon>
        <taxon>Pseudomonadota</taxon>
        <taxon>Alphaproteobacteria</taxon>
        <taxon>Acetobacterales</taxon>
        <taxon>Acetobacteraceae</taxon>
        <taxon>Komagataeibacter</taxon>
    </lineage>
</organism>
<proteinExistence type="predicted"/>
<dbReference type="InterPro" id="IPR047640">
    <property type="entry name" value="RpiR-like"/>
</dbReference>
<dbReference type="SUPFAM" id="SSF53697">
    <property type="entry name" value="SIS domain"/>
    <property type="match status" value="1"/>
</dbReference>
<dbReference type="Proteomes" id="UP000031553">
    <property type="component" value="Unassembled WGS sequence"/>
</dbReference>
<evidence type="ECO:0000313" key="6">
    <source>
        <dbReference type="EMBL" id="KPH86745.1"/>
    </source>
</evidence>
<dbReference type="GO" id="GO:0097367">
    <property type="term" value="F:carbohydrate derivative binding"/>
    <property type="evidence" value="ECO:0007669"/>
    <property type="project" value="InterPro"/>
</dbReference>
<keyword evidence="2" id="KW-0238">DNA-binding</keyword>
<dbReference type="Gene3D" id="1.10.10.10">
    <property type="entry name" value="Winged helix-like DNA-binding domain superfamily/Winged helix DNA-binding domain"/>
    <property type="match status" value="1"/>
</dbReference>
<dbReference type="InterPro" id="IPR036388">
    <property type="entry name" value="WH-like_DNA-bd_sf"/>
</dbReference>
<evidence type="ECO:0000259" key="5">
    <source>
        <dbReference type="PROSITE" id="PS51464"/>
    </source>
</evidence>
<dbReference type="AlphaFoldDB" id="A0A0N1F8P7"/>
<reference evidence="6 7" key="1">
    <citation type="submission" date="2015-07" db="EMBL/GenBank/DDBJ databases">
        <title>Draft Genome Sequence of Komagataeibacter intermedius Strain AF2, Isolated from Kombucha Tea.</title>
        <authorList>
            <person name="Santos R.A."/>
            <person name="Berretta A.A."/>
            <person name="Barud H.S."/>
            <person name="Ribeiro S.J."/>
            <person name="Gonzalez-Garcia L.N."/>
            <person name="Zucchi T.D."/>
            <person name="Goldman G.H."/>
            <person name="Riano-Pachon D.M."/>
        </authorList>
    </citation>
    <scope>NUCLEOTIDE SEQUENCE [LARGE SCALE GENOMIC DNA]</scope>
    <source>
        <strain evidence="6 7">AF2</strain>
    </source>
</reference>
<dbReference type="GO" id="GO:0003700">
    <property type="term" value="F:DNA-binding transcription factor activity"/>
    <property type="evidence" value="ECO:0007669"/>
    <property type="project" value="InterPro"/>
</dbReference>
<dbReference type="PROSITE" id="PS51464">
    <property type="entry name" value="SIS"/>
    <property type="match status" value="1"/>
</dbReference>
<protein>
    <submittedName>
        <fullName evidence="6">Transcriptional regulator</fullName>
    </submittedName>
</protein>
<dbReference type="RefSeq" id="WP_235721172.1">
    <property type="nucleotide sequence ID" value="NZ_JUFX02000192.1"/>
</dbReference>
<dbReference type="InterPro" id="IPR000281">
    <property type="entry name" value="HTH_RpiR"/>
</dbReference>
<dbReference type="Gene3D" id="3.40.50.10490">
    <property type="entry name" value="Glucose-6-phosphate isomerase like protein, domain 1"/>
    <property type="match status" value="1"/>
</dbReference>
<dbReference type="SUPFAM" id="SSF46689">
    <property type="entry name" value="Homeodomain-like"/>
    <property type="match status" value="1"/>
</dbReference>